<keyword evidence="3 5" id="KW-1133">Transmembrane helix</keyword>
<evidence type="ECO:0000256" key="4">
    <source>
        <dbReference type="ARBA" id="ARBA00023136"/>
    </source>
</evidence>
<feature type="transmembrane region" description="Helical" evidence="5">
    <location>
        <begin position="195"/>
        <end position="214"/>
    </location>
</feature>
<dbReference type="GO" id="GO:0016765">
    <property type="term" value="F:transferase activity, transferring alkyl or aryl (other than methyl) groups"/>
    <property type="evidence" value="ECO:0007669"/>
    <property type="project" value="InterPro"/>
</dbReference>
<feature type="transmembrane region" description="Helical" evidence="5">
    <location>
        <begin position="130"/>
        <end position="148"/>
    </location>
</feature>
<dbReference type="CDD" id="cd13956">
    <property type="entry name" value="PT_UbiA"/>
    <property type="match status" value="1"/>
</dbReference>
<protein>
    <recommendedName>
        <fullName evidence="8">Ubiquinone biosynthesis protein UbiA</fullName>
    </recommendedName>
</protein>
<dbReference type="STRING" id="1193682.BJP25_15180"/>
<comment type="subcellular location">
    <subcellularLocation>
        <location evidence="1">Membrane</location>
        <topology evidence="1">Multi-pass membrane protein</topology>
    </subcellularLocation>
</comment>
<evidence type="ECO:0000256" key="3">
    <source>
        <dbReference type="ARBA" id="ARBA00022989"/>
    </source>
</evidence>
<name>A0A1Q9LNP2_9PSEU</name>
<keyword evidence="7" id="KW-1185">Reference proteome</keyword>
<gene>
    <name evidence="6" type="ORF">BJP25_15180</name>
</gene>
<dbReference type="Gene3D" id="1.10.357.140">
    <property type="entry name" value="UbiA prenyltransferase"/>
    <property type="match status" value="1"/>
</dbReference>
<evidence type="ECO:0000256" key="1">
    <source>
        <dbReference type="ARBA" id="ARBA00004141"/>
    </source>
</evidence>
<dbReference type="Gene3D" id="1.20.120.1780">
    <property type="entry name" value="UbiA prenyltransferase"/>
    <property type="match status" value="1"/>
</dbReference>
<dbReference type="AlphaFoldDB" id="A0A1Q9LNP2"/>
<feature type="transmembrane region" description="Helical" evidence="5">
    <location>
        <begin position="220"/>
        <end position="240"/>
    </location>
</feature>
<accession>A0A1Q9LNP2</accession>
<evidence type="ECO:0000313" key="7">
    <source>
        <dbReference type="Proteomes" id="UP000186040"/>
    </source>
</evidence>
<dbReference type="GO" id="GO:0016020">
    <property type="term" value="C:membrane"/>
    <property type="evidence" value="ECO:0007669"/>
    <property type="project" value="UniProtKB-SubCell"/>
</dbReference>
<feature type="transmembrane region" description="Helical" evidence="5">
    <location>
        <begin position="87"/>
        <end position="118"/>
    </location>
</feature>
<feature type="transmembrane region" description="Helical" evidence="5">
    <location>
        <begin position="252"/>
        <end position="270"/>
    </location>
</feature>
<keyword evidence="4 5" id="KW-0472">Membrane</keyword>
<keyword evidence="2 5" id="KW-0812">Transmembrane</keyword>
<evidence type="ECO:0000256" key="2">
    <source>
        <dbReference type="ARBA" id="ARBA00022692"/>
    </source>
</evidence>
<dbReference type="OrthoDB" id="3212588at2"/>
<organism evidence="6 7">
    <name type="scientific">Actinokineospora bangkokensis</name>
    <dbReference type="NCBI Taxonomy" id="1193682"/>
    <lineage>
        <taxon>Bacteria</taxon>
        <taxon>Bacillati</taxon>
        <taxon>Actinomycetota</taxon>
        <taxon>Actinomycetes</taxon>
        <taxon>Pseudonocardiales</taxon>
        <taxon>Pseudonocardiaceae</taxon>
        <taxon>Actinokineospora</taxon>
    </lineage>
</organism>
<dbReference type="RefSeq" id="WP_075974514.1">
    <property type="nucleotide sequence ID" value="NZ_MKQR01000009.1"/>
</dbReference>
<evidence type="ECO:0008006" key="8">
    <source>
        <dbReference type="Google" id="ProtNLM"/>
    </source>
</evidence>
<reference evidence="6 7" key="1">
    <citation type="submission" date="2016-10" db="EMBL/GenBank/DDBJ databases">
        <title>The Draft Genome Sequence of Actinokineospora bangkokensis 44EHWT reveals the biosynthetic pathway of antifungal compounds Thailandins with unusual extender unit butylmalonyl-CoA.</title>
        <authorList>
            <person name="Greule A."/>
            <person name="Intra B."/>
            <person name="Flemming S."/>
            <person name="Rommel M.G."/>
            <person name="Panbangred W."/>
            <person name="Bechthold A."/>
        </authorList>
    </citation>
    <scope>NUCLEOTIDE SEQUENCE [LARGE SCALE GENOMIC DNA]</scope>
    <source>
        <strain evidence="6 7">44EHW</strain>
    </source>
</reference>
<evidence type="ECO:0000256" key="5">
    <source>
        <dbReference type="SAM" id="Phobius"/>
    </source>
</evidence>
<dbReference type="InterPro" id="IPR044878">
    <property type="entry name" value="UbiA_sf"/>
</dbReference>
<sequence length="271" mass="27253">MPTAAALVRACHPEPTAAVTLVAAGVALSAGAPWRVVLLVAAAVLAGQLSVGWLNDFLDAERDRAVSRSDKPIASGRVSRRAVGRAALVAALLCVPLSLATGWVPGGVHLAAVVSAWAYDAKLKATALSVLPYAVSFGLLPLFILLAADAPAPWWVLGAGALLGTGAHFANTLPDLADDAATGVRGLPHRLGARASVLVSVLALLAAMVCLLLGPPGGPGPVAVVLFVVAVAAVVAALVWPGADRPRALFRAIMLTALLAVAMLLTAPVGT</sequence>
<feature type="transmembrane region" description="Helical" evidence="5">
    <location>
        <begin position="34"/>
        <end position="54"/>
    </location>
</feature>
<dbReference type="InterPro" id="IPR000537">
    <property type="entry name" value="UbiA_prenyltransferase"/>
</dbReference>
<dbReference type="Pfam" id="PF01040">
    <property type="entry name" value="UbiA"/>
    <property type="match status" value="1"/>
</dbReference>
<dbReference type="EMBL" id="MKQR01000009">
    <property type="protein sequence ID" value="OLR93619.1"/>
    <property type="molecule type" value="Genomic_DNA"/>
</dbReference>
<proteinExistence type="predicted"/>
<evidence type="ECO:0000313" key="6">
    <source>
        <dbReference type="EMBL" id="OLR93619.1"/>
    </source>
</evidence>
<dbReference type="Proteomes" id="UP000186040">
    <property type="component" value="Unassembled WGS sequence"/>
</dbReference>
<comment type="caution">
    <text evidence="6">The sequence shown here is derived from an EMBL/GenBank/DDBJ whole genome shotgun (WGS) entry which is preliminary data.</text>
</comment>